<dbReference type="GeneID" id="35804657"/>
<accession>A0AB36TGE5</accession>
<dbReference type="InterPro" id="IPR023796">
    <property type="entry name" value="Serpin_dom"/>
</dbReference>
<dbReference type="Pfam" id="PF00079">
    <property type="entry name" value="Serpin"/>
    <property type="match status" value="1"/>
</dbReference>
<dbReference type="EMBL" id="PDBW01000001">
    <property type="protein sequence ID" value="PFH02265.1"/>
    <property type="molecule type" value="Genomic_DNA"/>
</dbReference>
<dbReference type="PROSITE" id="PS00284">
    <property type="entry name" value="SERPIN"/>
    <property type="match status" value="1"/>
</dbReference>
<dbReference type="Gene3D" id="3.30.497.10">
    <property type="entry name" value="Antithrombin, subunit I, domain 2"/>
    <property type="match status" value="1"/>
</dbReference>
<dbReference type="PANTHER" id="PTHR11461:SF211">
    <property type="entry name" value="GH10112P-RELATED"/>
    <property type="match status" value="1"/>
</dbReference>
<dbReference type="SUPFAM" id="SSF56574">
    <property type="entry name" value="Serpins"/>
    <property type="match status" value="1"/>
</dbReference>
<dbReference type="InterPro" id="IPR042178">
    <property type="entry name" value="Serpin_sf_1"/>
</dbReference>
<dbReference type="InterPro" id="IPR036186">
    <property type="entry name" value="Serpin_sf"/>
</dbReference>
<dbReference type="SMART" id="SM00093">
    <property type="entry name" value="SERPIN"/>
    <property type="match status" value="1"/>
</dbReference>
<dbReference type="AlphaFoldDB" id="A0AB36TGE5"/>
<dbReference type="GO" id="GO:0005615">
    <property type="term" value="C:extracellular space"/>
    <property type="evidence" value="ECO:0007669"/>
    <property type="project" value="InterPro"/>
</dbReference>
<dbReference type="GO" id="GO:0004867">
    <property type="term" value="F:serine-type endopeptidase inhibitor activity"/>
    <property type="evidence" value="ECO:0007669"/>
    <property type="project" value="InterPro"/>
</dbReference>
<dbReference type="Gene3D" id="2.30.39.10">
    <property type="entry name" value="Alpha-1-antitrypsin, domain 1"/>
    <property type="match status" value="1"/>
</dbReference>
<dbReference type="CDD" id="cd19588">
    <property type="entry name" value="serpin_miropin-like"/>
    <property type="match status" value="1"/>
</dbReference>
<feature type="domain" description="Serpin" evidence="2">
    <location>
        <begin position="46"/>
        <end position="404"/>
    </location>
</feature>
<dbReference type="Proteomes" id="UP000223596">
    <property type="component" value="Unassembled WGS sequence"/>
</dbReference>
<comment type="similarity">
    <text evidence="1">Belongs to the serpin family.</text>
</comment>
<evidence type="ECO:0000313" key="4">
    <source>
        <dbReference type="Proteomes" id="UP000223596"/>
    </source>
</evidence>
<evidence type="ECO:0000256" key="1">
    <source>
        <dbReference type="RuleBase" id="RU000411"/>
    </source>
</evidence>
<dbReference type="InterPro" id="IPR023795">
    <property type="entry name" value="Serpin_CS"/>
</dbReference>
<evidence type="ECO:0000259" key="2">
    <source>
        <dbReference type="SMART" id="SM00093"/>
    </source>
</evidence>
<gene>
    <name evidence="3" type="ORF">M972_111033</name>
</gene>
<reference evidence="3 4" key="1">
    <citation type="submission" date="2017-09" db="EMBL/GenBank/DDBJ databases">
        <title>Evaluation of Pacific Biosciences Sequencing Technology to Finishing C. thermocellum Genome Sequences.</title>
        <authorList>
            <person name="Brown S."/>
        </authorList>
    </citation>
    <scope>NUCLEOTIDE SEQUENCE [LARGE SCALE GENOMIC DNA]</scope>
    <source>
        <strain evidence="3 4">AD2</strain>
    </source>
</reference>
<name>A0AB36TGE5_ACETH</name>
<dbReference type="InterPro" id="IPR042185">
    <property type="entry name" value="Serpin_sf_2"/>
</dbReference>
<proteinExistence type="inferred from homology"/>
<sequence length="407" mass="46243">MKRTACAVLCIFVLTFLFSGCSREKKVFDELKLDTELEKKNTEFCFDIFSKLNEEDYNKNIFISPLSISTVLSMTVQGAGTTTKDGMLKALKYDGMDLDKINESYRYILDYLSKTDKTIELEINNSIWIREGKQIKKDFIDINKDVYNAYVTELDFSSPNAADRINKWISDSTKKKITDIIDSPIPENTAMFLINAIYFKGDWAEKFKKQDTFTAKFQSGNGQTKEVMMMERKDTIEYGAKEDFKVVRLPYGKGTTSMYCVLPAKDVSINDFIKTLDVNKWEEIKNSISKAENVTLNIPRFKIAYGTKELRDCLIAMGMEEAFTERADFSGISEGLLFIDSVIHKAIIEVNEDGSTAAGSTVVRMIDGAAIGEPLSFIADRPFLFFITEDVTGTILFMGKLYDCEKY</sequence>
<dbReference type="PROSITE" id="PS51257">
    <property type="entry name" value="PROKAR_LIPOPROTEIN"/>
    <property type="match status" value="1"/>
</dbReference>
<comment type="caution">
    <text evidence="3">The sequence shown here is derived from an EMBL/GenBank/DDBJ whole genome shotgun (WGS) entry which is preliminary data.</text>
</comment>
<dbReference type="InterPro" id="IPR000215">
    <property type="entry name" value="Serpin_fam"/>
</dbReference>
<organism evidence="3 4">
    <name type="scientific">Acetivibrio thermocellus AD2</name>
    <dbReference type="NCBI Taxonomy" id="1138384"/>
    <lineage>
        <taxon>Bacteria</taxon>
        <taxon>Bacillati</taxon>
        <taxon>Bacillota</taxon>
        <taxon>Clostridia</taxon>
        <taxon>Eubacteriales</taxon>
        <taxon>Oscillospiraceae</taxon>
        <taxon>Acetivibrio</taxon>
    </lineage>
</organism>
<dbReference type="PANTHER" id="PTHR11461">
    <property type="entry name" value="SERINE PROTEASE INHIBITOR, SERPIN"/>
    <property type="match status" value="1"/>
</dbReference>
<protein>
    <submittedName>
        <fullName evidence="3">Serpin B</fullName>
    </submittedName>
</protein>
<evidence type="ECO:0000313" key="3">
    <source>
        <dbReference type="EMBL" id="PFH02265.1"/>
    </source>
</evidence>
<dbReference type="RefSeq" id="WP_003517498.1">
    <property type="nucleotide sequence ID" value="NZ_CP013828.1"/>
</dbReference>